<evidence type="ECO:0000313" key="1">
    <source>
        <dbReference type="EMBL" id="MBH0230859.1"/>
    </source>
</evidence>
<reference evidence="1 2" key="1">
    <citation type="journal article" date="2005" name="Int. J. Syst. Evol. Microbiol.">
        <title>Halobacillus yeomjeoni sp. nov., isolated from a marine solar saltern in Korea.</title>
        <authorList>
            <person name="Yoon J.H."/>
            <person name="Kang S.J."/>
            <person name="Lee C.H."/>
            <person name="Oh H.W."/>
            <person name="Oh T.K."/>
        </authorList>
    </citation>
    <scope>NUCLEOTIDE SEQUENCE [LARGE SCALE GENOMIC DNA]</scope>
    <source>
        <strain evidence="1 2">KCTC 3957</strain>
    </source>
</reference>
<evidence type="ECO:0000313" key="2">
    <source>
        <dbReference type="Proteomes" id="UP000614490"/>
    </source>
</evidence>
<gene>
    <name evidence="1" type="ORF">H0267_11585</name>
</gene>
<dbReference type="EMBL" id="JADZSC010000002">
    <property type="protein sequence ID" value="MBH0230859.1"/>
    <property type="molecule type" value="Genomic_DNA"/>
</dbReference>
<comment type="caution">
    <text evidence="1">The sequence shown here is derived from an EMBL/GenBank/DDBJ whole genome shotgun (WGS) entry which is preliminary data.</text>
</comment>
<dbReference type="Proteomes" id="UP000614490">
    <property type="component" value="Unassembled WGS sequence"/>
</dbReference>
<dbReference type="RefSeq" id="WP_197317465.1">
    <property type="nucleotide sequence ID" value="NZ_JADZSC010000002.1"/>
</dbReference>
<sequence>MKKTLIFALAIPIILAVGFKGWKMSSGFFNAPHLGESEIYEVLEGNIEGDFIIEKIDRLSEAGEYVVKYEIKNDECKYNRAWININEEVTENISYHCQ</sequence>
<proteinExistence type="predicted"/>
<protein>
    <submittedName>
        <fullName evidence="1">Uncharacterized protein</fullName>
    </submittedName>
</protein>
<accession>A0A931HWS8</accession>
<organism evidence="1 2">
    <name type="scientific">Halobacillus yeomjeoni</name>
    <dbReference type="NCBI Taxonomy" id="311194"/>
    <lineage>
        <taxon>Bacteria</taxon>
        <taxon>Bacillati</taxon>
        <taxon>Bacillota</taxon>
        <taxon>Bacilli</taxon>
        <taxon>Bacillales</taxon>
        <taxon>Bacillaceae</taxon>
        <taxon>Halobacillus</taxon>
    </lineage>
</organism>
<keyword evidence="2" id="KW-1185">Reference proteome</keyword>
<name>A0A931HWS8_9BACI</name>
<dbReference type="AlphaFoldDB" id="A0A931HWS8"/>